<proteinExistence type="predicted"/>
<name>A0A0A9B5Q8_ARUDO</name>
<dbReference type="AlphaFoldDB" id="A0A0A9B5Q8"/>
<reference evidence="2" key="1">
    <citation type="submission" date="2014-09" db="EMBL/GenBank/DDBJ databases">
        <authorList>
            <person name="Magalhaes I.L.F."/>
            <person name="Oliveira U."/>
            <person name="Santos F.R."/>
            <person name="Vidigal T.H.D.A."/>
            <person name="Brescovit A.D."/>
            <person name="Santos A.J."/>
        </authorList>
    </citation>
    <scope>NUCLEOTIDE SEQUENCE</scope>
    <source>
        <tissue evidence="2">Shoot tissue taken approximately 20 cm above the soil surface</tissue>
    </source>
</reference>
<keyword evidence="1" id="KW-0732">Signal</keyword>
<feature type="signal peptide" evidence="1">
    <location>
        <begin position="1"/>
        <end position="18"/>
    </location>
</feature>
<organism evidence="2">
    <name type="scientific">Arundo donax</name>
    <name type="common">Giant reed</name>
    <name type="synonym">Donax arundinaceus</name>
    <dbReference type="NCBI Taxonomy" id="35708"/>
    <lineage>
        <taxon>Eukaryota</taxon>
        <taxon>Viridiplantae</taxon>
        <taxon>Streptophyta</taxon>
        <taxon>Embryophyta</taxon>
        <taxon>Tracheophyta</taxon>
        <taxon>Spermatophyta</taxon>
        <taxon>Magnoliopsida</taxon>
        <taxon>Liliopsida</taxon>
        <taxon>Poales</taxon>
        <taxon>Poaceae</taxon>
        <taxon>PACMAD clade</taxon>
        <taxon>Arundinoideae</taxon>
        <taxon>Arundineae</taxon>
        <taxon>Arundo</taxon>
    </lineage>
</organism>
<feature type="chain" id="PRO_5002042787" evidence="1">
    <location>
        <begin position="19"/>
        <end position="54"/>
    </location>
</feature>
<dbReference type="EMBL" id="GBRH01239214">
    <property type="protein sequence ID" value="JAD58681.1"/>
    <property type="molecule type" value="Transcribed_RNA"/>
</dbReference>
<accession>A0A0A9B5Q8</accession>
<evidence type="ECO:0000256" key="1">
    <source>
        <dbReference type="SAM" id="SignalP"/>
    </source>
</evidence>
<protein>
    <submittedName>
        <fullName evidence="2">Uncharacterized protein</fullName>
    </submittedName>
</protein>
<evidence type="ECO:0000313" key="2">
    <source>
        <dbReference type="EMBL" id="JAD58681.1"/>
    </source>
</evidence>
<sequence length="54" mass="6211">MEIFSLALKSLLLRLHYSHVVVHPISTGKIQNSFDARTICPLRYENNSTNKKII</sequence>
<reference evidence="2" key="2">
    <citation type="journal article" date="2015" name="Data Brief">
        <title>Shoot transcriptome of the giant reed, Arundo donax.</title>
        <authorList>
            <person name="Barrero R.A."/>
            <person name="Guerrero F.D."/>
            <person name="Moolhuijzen P."/>
            <person name="Goolsby J.A."/>
            <person name="Tidwell J."/>
            <person name="Bellgard S.E."/>
            <person name="Bellgard M.I."/>
        </authorList>
    </citation>
    <scope>NUCLEOTIDE SEQUENCE</scope>
    <source>
        <tissue evidence="2">Shoot tissue taken approximately 20 cm above the soil surface</tissue>
    </source>
</reference>